<evidence type="ECO:0000259" key="1">
    <source>
        <dbReference type="Pfam" id="PF13699"/>
    </source>
</evidence>
<dbReference type="AlphaFoldDB" id="A0A2V4C619"/>
<dbReference type="RefSeq" id="WP_110345812.1">
    <property type="nucleotide sequence ID" value="NZ_QJHL01000001.1"/>
</dbReference>
<feature type="domain" description="eCIS core" evidence="1">
    <location>
        <begin position="44"/>
        <end position="109"/>
    </location>
</feature>
<dbReference type="InterPro" id="IPR025295">
    <property type="entry name" value="eCIS_core_dom"/>
</dbReference>
<sequence length="561" mass="62865">MEHTHDRINKNNGLTPKTFQTKAVYLQDNRPSSILQKKANNTGLPDNLKSGIENLSGHAMDDVKVHYNSDKPAKLNAHAYAQGSEIHLASGQEKHLPHEAWHVVQQKQGRVKPTLQMKGKVNINDDKGLEKEADVMGGKAGTGIHQVKNKESKNQSSLENTTVQRIGEALPGAQTDPSLYLLIDHEEEGRAKNVAEWNQKVQEIQQLHVQNQQTLYAIINSPGDLLNLAQIPHIGLPVEAILTNTKEFLSQRLVVFAMTPTVSTILKPPAEMKKFWPQVPQEALKGELFFDDNVAYPNIGSSRKAAEGLRATDPGVIIRSSHETAHAEGMNIRVFMNNPLNHEILSIILMHEIQHVADRHDGDFQEAIINDINGKEGDVGNAYRSEFRAYWLGNKPGAGFGNPTLPASNSRNVIEKWWIFNWKAQPTNFANQRQENIFWHMVNSTTYPWVKVNYLQSAAFRNLVNGLATPSGGNLLNSIRIDSLRSDLGLSAMGKFANYVDDIINDAQALDMIDRYFLQSPMSGQFWTFFDQKFAGPFDNQEQTDRAALIKAHLEEIIGRR</sequence>
<dbReference type="EMBL" id="QJHL01000001">
    <property type="protein sequence ID" value="PXY46806.1"/>
    <property type="molecule type" value="Genomic_DNA"/>
</dbReference>
<gene>
    <name evidence="2" type="ORF">DMB68_06520</name>
</gene>
<accession>A0A2V4C619</accession>
<comment type="caution">
    <text evidence="2">The sequence shown here is derived from an EMBL/GenBank/DDBJ whole genome shotgun (WGS) entry which is preliminary data.</text>
</comment>
<dbReference type="OrthoDB" id="292792at2"/>
<dbReference type="Pfam" id="PF13699">
    <property type="entry name" value="eCIS_core"/>
    <property type="match status" value="1"/>
</dbReference>
<protein>
    <recommendedName>
        <fullName evidence="1">eCIS core domain-containing protein</fullName>
    </recommendedName>
</protein>
<evidence type="ECO:0000313" key="3">
    <source>
        <dbReference type="Proteomes" id="UP000247681"/>
    </source>
</evidence>
<dbReference type="Proteomes" id="UP000247681">
    <property type="component" value="Unassembled WGS sequence"/>
</dbReference>
<evidence type="ECO:0000313" key="2">
    <source>
        <dbReference type="EMBL" id="PXY46806.1"/>
    </source>
</evidence>
<reference evidence="2 3" key="1">
    <citation type="submission" date="2018-05" db="EMBL/GenBank/DDBJ databases">
        <title>Flavobacterium sp. strain IMCC34758, incomplete genome.</title>
        <authorList>
            <person name="Joung Y."/>
        </authorList>
    </citation>
    <scope>NUCLEOTIDE SEQUENCE [LARGE SCALE GENOMIC DNA]</scope>
    <source>
        <strain evidence="2 3">IMCC34758</strain>
    </source>
</reference>
<name>A0A2V4C619_9FLAO</name>
<organism evidence="2 3">
    <name type="scientific">Flavobacterium hydrophilum</name>
    <dbReference type="NCBI Taxonomy" id="2211445"/>
    <lineage>
        <taxon>Bacteria</taxon>
        <taxon>Pseudomonadati</taxon>
        <taxon>Bacteroidota</taxon>
        <taxon>Flavobacteriia</taxon>
        <taxon>Flavobacteriales</taxon>
        <taxon>Flavobacteriaceae</taxon>
        <taxon>Flavobacterium</taxon>
    </lineage>
</organism>
<keyword evidence="3" id="KW-1185">Reference proteome</keyword>
<proteinExistence type="predicted"/>